<dbReference type="InterPro" id="IPR003791">
    <property type="entry name" value="UPF0178"/>
</dbReference>
<accession>A0A8J7U1L1</accession>
<dbReference type="HAMAP" id="MF_00489">
    <property type="entry name" value="UPF0178"/>
    <property type="match status" value="1"/>
</dbReference>
<evidence type="ECO:0000313" key="3">
    <source>
        <dbReference type="EMBL" id="MBO1317642.1"/>
    </source>
</evidence>
<dbReference type="RefSeq" id="WP_207857004.1">
    <property type="nucleotide sequence ID" value="NZ_JAFREP010000003.1"/>
</dbReference>
<dbReference type="NCBIfam" id="NF001095">
    <property type="entry name" value="PRK00124.1"/>
    <property type="match status" value="1"/>
</dbReference>
<evidence type="ECO:0000256" key="2">
    <source>
        <dbReference type="HAMAP-Rule" id="MF_00489"/>
    </source>
</evidence>
<reference evidence="3" key="1">
    <citation type="submission" date="2021-03" db="EMBL/GenBank/DDBJ databases">
        <authorList>
            <person name="Wang G."/>
        </authorList>
    </citation>
    <scope>NUCLEOTIDE SEQUENCE</scope>
    <source>
        <strain evidence="3">KCTC 12899</strain>
    </source>
</reference>
<comment type="similarity">
    <text evidence="1 2">Belongs to the UPF0178 family.</text>
</comment>
<dbReference type="Pfam" id="PF02639">
    <property type="entry name" value="DUF188"/>
    <property type="match status" value="1"/>
</dbReference>
<keyword evidence="4" id="KW-1185">Reference proteome</keyword>
<dbReference type="CDD" id="cd18720">
    <property type="entry name" value="PIN_YqxD-like"/>
    <property type="match status" value="1"/>
</dbReference>
<proteinExistence type="inferred from homology"/>
<dbReference type="Proteomes" id="UP000664417">
    <property type="component" value="Unassembled WGS sequence"/>
</dbReference>
<sequence>MIIWVDADACPRAAKELVYAAAQRFNIEARLVANTPMNHPKNGHVSLVVVGKAFNEADDYIAENVGAGDLVITADIPLADRIVDAGATGLDPRGTVFDEENIKSKLAMRNLLADLREGGMLGGGPPPYNQKDRHKFLTAMDRHLTKALS</sequence>
<name>A0A8J7U1L1_9BACT</name>
<dbReference type="EMBL" id="JAFREP010000003">
    <property type="protein sequence ID" value="MBO1317642.1"/>
    <property type="molecule type" value="Genomic_DNA"/>
</dbReference>
<evidence type="ECO:0000313" key="4">
    <source>
        <dbReference type="Proteomes" id="UP000664417"/>
    </source>
</evidence>
<organism evidence="3 4">
    <name type="scientific">Acanthopleuribacter pedis</name>
    <dbReference type="NCBI Taxonomy" id="442870"/>
    <lineage>
        <taxon>Bacteria</taxon>
        <taxon>Pseudomonadati</taxon>
        <taxon>Acidobacteriota</taxon>
        <taxon>Holophagae</taxon>
        <taxon>Acanthopleuribacterales</taxon>
        <taxon>Acanthopleuribacteraceae</taxon>
        <taxon>Acanthopleuribacter</taxon>
    </lineage>
</organism>
<protein>
    <recommendedName>
        <fullName evidence="2">UPF0178 protein J3U88_04150</fullName>
    </recommendedName>
</protein>
<evidence type="ECO:0000256" key="1">
    <source>
        <dbReference type="ARBA" id="ARBA00008522"/>
    </source>
</evidence>
<dbReference type="PANTHER" id="PTHR35146">
    <property type="entry name" value="UPF0178 PROTEIN YAII"/>
    <property type="match status" value="1"/>
</dbReference>
<comment type="caution">
    <text evidence="3">The sequence shown here is derived from an EMBL/GenBank/DDBJ whole genome shotgun (WGS) entry which is preliminary data.</text>
</comment>
<dbReference type="AlphaFoldDB" id="A0A8J7U1L1"/>
<gene>
    <name evidence="3" type="ORF">J3U88_04150</name>
</gene>
<dbReference type="PANTHER" id="PTHR35146:SF1">
    <property type="entry name" value="UPF0178 PROTEIN YAII"/>
    <property type="match status" value="1"/>
</dbReference>